<organism evidence="9 10">
    <name type="scientific">Sinorhizobium numidicum</name>
    <dbReference type="NCBI Taxonomy" id="680248"/>
    <lineage>
        <taxon>Bacteria</taxon>
        <taxon>Pseudomonadati</taxon>
        <taxon>Pseudomonadota</taxon>
        <taxon>Alphaproteobacteria</taxon>
        <taxon>Hyphomicrobiales</taxon>
        <taxon>Rhizobiaceae</taxon>
        <taxon>Sinorhizobium/Ensifer group</taxon>
        <taxon>Sinorhizobium</taxon>
    </lineage>
</organism>
<geneLocation type="plasmid" evidence="9 10">
    <name>unnamed</name>
</geneLocation>
<dbReference type="NCBIfam" id="TIGR01285">
    <property type="entry name" value="nifN"/>
    <property type="match status" value="1"/>
</dbReference>
<comment type="similarity">
    <text evidence="3 6">Belongs to the NifD/NifK/NifE/NifN family.</text>
</comment>
<comment type="pathway">
    <text evidence="2">Cofactor biosynthesis; Fe-Mo cofactor biosynthesis.</text>
</comment>
<proteinExistence type="inferred from homology"/>
<evidence type="ECO:0000256" key="2">
    <source>
        <dbReference type="ARBA" id="ARBA00005155"/>
    </source>
</evidence>
<evidence type="ECO:0000256" key="1">
    <source>
        <dbReference type="ARBA" id="ARBA00003171"/>
    </source>
</evidence>
<dbReference type="SUPFAM" id="SSF53807">
    <property type="entry name" value="Helical backbone' metal receptor"/>
    <property type="match status" value="1"/>
</dbReference>
<dbReference type="CDD" id="cd01966">
    <property type="entry name" value="Nitrogenase_NifN_1"/>
    <property type="match status" value="1"/>
</dbReference>
<evidence type="ECO:0000256" key="4">
    <source>
        <dbReference type="ARBA" id="ARBA00013282"/>
    </source>
</evidence>
<gene>
    <name evidence="9" type="primary">nifN</name>
    <name evidence="9" type="ORF">PYH38_005872</name>
</gene>
<comment type="function">
    <text evidence="1">This protein may play a role in the biosynthesis of the prosthetic group of nitrogenase (FeMo cofactor).</text>
</comment>
<evidence type="ECO:0000256" key="7">
    <source>
        <dbReference type="SAM" id="MobiDB-lite"/>
    </source>
</evidence>
<keyword evidence="5 6" id="KW-0535">Nitrogen fixation</keyword>
<keyword evidence="9" id="KW-0614">Plasmid</keyword>
<dbReference type="Pfam" id="PF00148">
    <property type="entry name" value="Oxidored_nitro"/>
    <property type="match status" value="1"/>
</dbReference>
<dbReference type="RefSeq" id="WP_280736401.1">
    <property type="nucleotide sequence ID" value="NZ_CP120369.1"/>
</dbReference>
<protein>
    <recommendedName>
        <fullName evidence="4">Nitrogenase iron-molybdenum cofactor biosynthesis protein NifN</fullName>
    </recommendedName>
</protein>
<evidence type="ECO:0000313" key="10">
    <source>
        <dbReference type="Proteomes" id="UP001235547"/>
    </source>
</evidence>
<dbReference type="InterPro" id="IPR005975">
    <property type="entry name" value="Nase_Mo-Fe_CF"/>
</dbReference>
<dbReference type="InterPro" id="IPR050152">
    <property type="entry name" value="ChlB/BchB/BchZ"/>
</dbReference>
<evidence type="ECO:0000259" key="8">
    <source>
        <dbReference type="Pfam" id="PF00148"/>
    </source>
</evidence>
<dbReference type="InterPro" id="IPR000318">
    <property type="entry name" value="Nase_comp1_CS"/>
</dbReference>
<evidence type="ECO:0000256" key="5">
    <source>
        <dbReference type="ARBA" id="ARBA00023231"/>
    </source>
</evidence>
<evidence type="ECO:0000313" key="9">
    <source>
        <dbReference type="EMBL" id="WEX85487.1"/>
    </source>
</evidence>
<dbReference type="PANTHER" id="PTHR33712:SF7">
    <property type="entry name" value="LIGHT-INDEPENDENT PROTOCHLOROPHYLLIDE REDUCTASE SUBUNIT B"/>
    <property type="match status" value="1"/>
</dbReference>
<feature type="compositionally biased region" description="Basic and acidic residues" evidence="7">
    <location>
        <begin position="448"/>
        <end position="462"/>
    </location>
</feature>
<name>A0ABY8D716_9HYPH</name>
<reference evidence="9 10" key="1">
    <citation type="submission" date="2023-03" db="EMBL/GenBank/DDBJ databases">
        <authorList>
            <person name="Kaur S."/>
            <person name="Espinosa-Saiz D."/>
            <person name="Velazquez E."/>
            <person name="Menendez E."/>
            <person name="diCenzo G.C."/>
        </authorList>
    </citation>
    <scope>NUCLEOTIDE SEQUENCE [LARGE SCALE GENOMIC DNA]</scope>
    <source>
        <strain evidence="9 10">LMG 27395</strain>
        <plasmid evidence="9 10">unnamed</plasmid>
    </source>
</reference>
<dbReference type="Proteomes" id="UP001235547">
    <property type="component" value="Plasmid unnamed"/>
</dbReference>
<dbReference type="InterPro" id="IPR000510">
    <property type="entry name" value="Nase/OxRdtase_comp1"/>
</dbReference>
<feature type="domain" description="Nitrogenase/oxidoreductase component 1" evidence="8">
    <location>
        <begin position="19"/>
        <end position="429"/>
    </location>
</feature>
<feature type="region of interest" description="Disordered" evidence="7">
    <location>
        <begin position="439"/>
        <end position="477"/>
    </location>
</feature>
<accession>A0ABY8D716</accession>
<sequence>MVRILPQSKSAAINPLKSSQPLGAAFAFLGVDGAVPLFHGSQGCTSFALVLFVRHFKEAIPLQTTAMDEVATILGGADHLEQAILNLKTRAKPRLIGICTTALAETRGEDFVGDLAKIKLEHAEELAGTVVVLTKTPDFDGAIEEGWAKAVTAMIEAITQTGERARQSRKVAILPGWNLTVADIEHLREMVESFGLMPVILPDVSGSLDGTVPDDRWVPTTYGGTSVEGIRELGTAAQCIAIGEHMRRPAEVLQTLTGVPYVLFQSLTGLNAVDRFVSLLSAISGAPAPTKVRRRRAQLQDALLDGHFHFGGKKIAIASEPDQLYQLATFFTGMGAEITAVVTTTSTSKILEKVPAEAIQVGDLGDLESLGDGADLLVTHSHGRQAAARLGIPMMRVGFPVFDRLGSQHKLTILYQGTRDLIFEVANIFQSDPLAPSPWALDPFRSQTDTDKKSQRLARGDRTQATSAGLPADKNPL</sequence>
<dbReference type="EMBL" id="CP120372">
    <property type="protein sequence ID" value="WEX85487.1"/>
    <property type="molecule type" value="Genomic_DNA"/>
</dbReference>
<dbReference type="Gene3D" id="6.10.250.1090">
    <property type="match status" value="1"/>
</dbReference>
<dbReference type="PROSITE" id="PS00699">
    <property type="entry name" value="NITROGENASE_1_1"/>
    <property type="match status" value="1"/>
</dbReference>
<dbReference type="Gene3D" id="3.40.50.1980">
    <property type="entry name" value="Nitrogenase molybdenum iron protein domain"/>
    <property type="match status" value="3"/>
</dbReference>
<evidence type="ECO:0000256" key="6">
    <source>
        <dbReference type="RuleBase" id="RU004021"/>
    </source>
</evidence>
<evidence type="ECO:0000256" key="3">
    <source>
        <dbReference type="ARBA" id="ARBA00011002"/>
    </source>
</evidence>
<keyword evidence="10" id="KW-1185">Reference proteome</keyword>
<dbReference type="PANTHER" id="PTHR33712">
    <property type="entry name" value="LIGHT-INDEPENDENT PROTOCHLOROPHYLLIDE REDUCTASE SUBUNIT B"/>
    <property type="match status" value="1"/>
</dbReference>